<organism evidence="12 13">
    <name type="scientific">Arboricoccus pini</name>
    <dbReference type="NCBI Taxonomy" id="1963835"/>
    <lineage>
        <taxon>Bacteria</taxon>
        <taxon>Pseudomonadati</taxon>
        <taxon>Pseudomonadota</taxon>
        <taxon>Alphaproteobacteria</taxon>
        <taxon>Geminicoccales</taxon>
        <taxon>Geminicoccaceae</taxon>
        <taxon>Arboricoccus</taxon>
    </lineage>
</organism>
<keyword evidence="9 11" id="KW-0460">Magnesium</keyword>
<evidence type="ECO:0000256" key="9">
    <source>
        <dbReference type="ARBA" id="ARBA00022842"/>
    </source>
</evidence>
<keyword evidence="13" id="KW-1185">Reference proteome</keyword>
<dbReference type="Pfam" id="PF02110">
    <property type="entry name" value="HK"/>
    <property type="match status" value="1"/>
</dbReference>
<dbReference type="GO" id="GO:0009228">
    <property type="term" value="P:thiamine biosynthetic process"/>
    <property type="evidence" value="ECO:0007669"/>
    <property type="project" value="UniProtKB-KW"/>
</dbReference>
<evidence type="ECO:0000256" key="6">
    <source>
        <dbReference type="ARBA" id="ARBA00022741"/>
    </source>
</evidence>
<evidence type="ECO:0000256" key="2">
    <source>
        <dbReference type="ARBA" id="ARBA00001946"/>
    </source>
</evidence>
<comment type="catalytic activity">
    <reaction evidence="1 11">
        <text>5-(2-hydroxyethyl)-4-methylthiazole + ATP = 4-methyl-5-(2-phosphooxyethyl)-thiazole + ADP + H(+)</text>
        <dbReference type="Rhea" id="RHEA:24212"/>
        <dbReference type="ChEBI" id="CHEBI:15378"/>
        <dbReference type="ChEBI" id="CHEBI:17957"/>
        <dbReference type="ChEBI" id="CHEBI:30616"/>
        <dbReference type="ChEBI" id="CHEBI:58296"/>
        <dbReference type="ChEBI" id="CHEBI:456216"/>
        <dbReference type="EC" id="2.7.1.50"/>
    </reaction>
</comment>
<dbReference type="InterPro" id="IPR000417">
    <property type="entry name" value="Hyethyz_kinase"/>
</dbReference>
<dbReference type="CDD" id="cd01170">
    <property type="entry name" value="THZ_kinase"/>
    <property type="match status" value="1"/>
</dbReference>
<dbReference type="RefSeq" id="WP_088561420.1">
    <property type="nucleotide sequence ID" value="NZ_FYEH01000006.1"/>
</dbReference>
<keyword evidence="6 11" id="KW-0547">Nucleotide-binding</keyword>
<feature type="binding site" evidence="11">
    <location>
        <position position="46"/>
    </location>
    <ligand>
        <name>substrate</name>
    </ligand>
</feature>
<comment type="function">
    <text evidence="11">Catalyzes the phosphorylation of the hydroxyl group of 4-methyl-5-beta-hydroxyethylthiazole (THZ).</text>
</comment>
<sequence length="268" mass="28073">MQYADISAELLERVRARAPLVQCITNFVAMDIAANLVLAIGASPAMVHAKEEVEEFAAIASALTINIGTIAPEWVEGMSLAASTASRIGLPWVLDPVACGATRWRTQVARELAAKRPTLIRGNASEILALQADRETTTRGVDSTDPVERAQTAARALAKTYGAIVAVTGATDFVTDGSRELGIEGGDPLMTKVTALGCSLTAVSGAFLAVGDSAFESTVAALASFKIAGSRSALNCPGPGTLRWRMADELHRLDAAAMRSEARLLSYA</sequence>
<dbReference type="NCBIfam" id="NF006830">
    <property type="entry name" value="PRK09355.1"/>
    <property type="match status" value="1"/>
</dbReference>
<dbReference type="GO" id="GO:0000287">
    <property type="term" value="F:magnesium ion binding"/>
    <property type="evidence" value="ECO:0007669"/>
    <property type="project" value="UniProtKB-UniRule"/>
</dbReference>
<dbReference type="EMBL" id="FYEH01000006">
    <property type="protein sequence ID" value="SNB68029.1"/>
    <property type="molecule type" value="Genomic_DNA"/>
</dbReference>
<evidence type="ECO:0000256" key="1">
    <source>
        <dbReference type="ARBA" id="ARBA00001771"/>
    </source>
</evidence>
<dbReference type="Gene3D" id="3.40.1190.20">
    <property type="match status" value="1"/>
</dbReference>
<dbReference type="PIRSF" id="PIRSF000513">
    <property type="entry name" value="Thz_kinase"/>
    <property type="match status" value="1"/>
</dbReference>
<name>A0A212R7A6_9PROT</name>
<proteinExistence type="inferred from homology"/>
<reference evidence="12 13" key="1">
    <citation type="submission" date="2017-06" db="EMBL/GenBank/DDBJ databases">
        <authorList>
            <person name="Kim H.J."/>
            <person name="Triplett B.A."/>
        </authorList>
    </citation>
    <scope>NUCLEOTIDE SEQUENCE [LARGE SCALE GENOMIC DNA]</scope>
    <source>
        <strain evidence="12 13">B29T1</strain>
    </source>
</reference>
<evidence type="ECO:0000256" key="5">
    <source>
        <dbReference type="ARBA" id="ARBA00022723"/>
    </source>
</evidence>
<evidence type="ECO:0000313" key="13">
    <source>
        <dbReference type="Proteomes" id="UP000197065"/>
    </source>
</evidence>
<dbReference type="UniPathway" id="UPA00060">
    <property type="reaction ID" value="UER00139"/>
</dbReference>
<dbReference type="Proteomes" id="UP000197065">
    <property type="component" value="Unassembled WGS sequence"/>
</dbReference>
<protein>
    <recommendedName>
        <fullName evidence="11">Hydroxyethylthiazole kinase</fullName>
        <ecNumber evidence="11">2.7.1.50</ecNumber>
    </recommendedName>
    <alternativeName>
        <fullName evidence="11">4-methyl-5-beta-hydroxyethylthiazole kinase</fullName>
        <shortName evidence="11">TH kinase</shortName>
        <shortName evidence="11">Thz kinase</shortName>
    </alternativeName>
</protein>
<accession>A0A212R7A6</accession>
<dbReference type="AlphaFoldDB" id="A0A212R7A6"/>
<evidence type="ECO:0000256" key="4">
    <source>
        <dbReference type="ARBA" id="ARBA00022679"/>
    </source>
</evidence>
<dbReference type="OrthoDB" id="8909021at2"/>
<feature type="binding site" evidence="11">
    <location>
        <position position="121"/>
    </location>
    <ligand>
        <name>ATP</name>
        <dbReference type="ChEBI" id="CHEBI:30616"/>
    </ligand>
</feature>
<keyword evidence="4 11" id="KW-0808">Transferase</keyword>
<keyword evidence="7 11" id="KW-0418">Kinase</keyword>
<dbReference type="HAMAP" id="MF_00228">
    <property type="entry name" value="Thz_kinase"/>
    <property type="match status" value="1"/>
</dbReference>
<dbReference type="NCBIfam" id="TIGR00694">
    <property type="entry name" value="thiM"/>
    <property type="match status" value="1"/>
</dbReference>
<dbReference type="GO" id="GO:0009229">
    <property type="term" value="P:thiamine diphosphate biosynthetic process"/>
    <property type="evidence" value="ECO:0007669"/>
    <property type="project" value="UniProtKB-UniRule"/>
</dbReference>
<evidence type="ECO:0000313" key="12">
    <source>
        <dbReference type="EMBL" id="SNB68029.1"/>
    </source>
</evidence>
<dbReference type="EC" id="2.7.1.50" evidence="11"/>
<dbReference type="InterPro" id="IPR029056">
    <property type="entry name" value="Ribokinase-like"/>
</dbReference>
<keyword evidence="5 11" id="KW-0479">Metal-binding</keyword>
<comment type="similarity">
    <text evidence="11">Belongs to the Thz kinase family.</text>
</comment>
<dbReference type="GO" id="GO:0004417">
    <property type="term" value="F:hydroxyethylthiazole kinase activity"/>
    <property type="evidence" value="ECO:0007669"/>
    <property type="project" value="UniProtKB-UniRule"/>
</dbReference>
<gene>
    <name evidence="11" type="primary">thiM</name>
    <name evidence="12" type="ORF">SAMN07250955_106116</name>
</gene>
<keyword evidence="8 11" id="KW-0067">ATP-binding</keyword>
<evidence type="ECO:0000256" key="8">
    <source>
        <dbReference type="ARBA" id="ARBA00022840"/>
    </source>
</evidence>
<feature type="binding site" evidence="11">
    <location>
        <position position="195"/>
    </location>
    <ligand>
        <name>substrate</name>
    </ligand>
</feature>
<evidence type="ECO:0000256" key="11">
    <source>
        <dbReference type="HAMAP-Rule" id="MF_00228"/>
    </source>
</evidence>
<dbReference type="SUPFAM" id="SSF53613">
    <property type="entry name" value="Ribokinase-like"/>
    <property type="match status" value="1"/>
</dbReference>
<evidence type="ECO:0000256" key="10">
    <source>
        <dbReference type="ARBA" id="ARBA00022977"/>
    </source>
</evidence>
<dbReference type="PRINTS" id="PR01099">
    <property type="entry name" value="HYETHTZKNASE"/>
</dbReference>
<comment type="pathway">
    <text evidence="3 11">Cofactor biosynthesis; thiamine diphosphate biosynthesis; 4-methyl-5-(2-phosphoethyl)-thiazole from 5-(2-hydroxyethyl)-4-methylthiazole: step 1/1.</text>
</comment>
<evidence type="ECO:0000256" key="3">
    <source>
        <dbReference type="ARBA" id="ARBA00004868"/>
    </source>
</evidence>
<dbReference type="GO" id="GO:0005524">
    <property type="term" value="F:ATP binding"/>
    <property type="evidence" value="ECO:0007669"/>
    <property type="project" value="UniProtKB-UniRule"/>
</dbReference>
<evidence type="ECO:0000256" key="7">
    <source>
        <dbReference type="ARBA" id="ARBA00022777"/>
    </source>
</evidence>
<comment type="cofactor">
    <cofactor evidence="2 11">
        <name>Mg(2+)</name>
        <dbReference type="ChEBI" id="CHEBI:18420"/>
    </cofactor>
</comment>
<feature type="binding site" evidence="11">
    <location>
        <position position="168"/>
    </location>
    <ligand>
        <name>ATP</name>
        <dbReference type="ChEBI" id="CHEBI:30616"/>
    </ligand>
</feature>
<keyword evidence="10 11" id="KW-0784">Thiamine biosynthesis</keyword>